<proteinExistence type="predicted"/>
<evidence type="ECO:0000256" key="1">
    <source>
        <dbReference type="SAM" id="MobiDB-lite"/>
    </source>
</evidence>
<accession>A0AA35GIL3</accession>
<dbReference type="EMBL" id="CAHPSC010000011">
    <property type="protein sequence ID" value="CAB5676013.1"/>
    <property type="molecule type" value="Genomic_DNA"/>
</dbReference>
<evidence type="ECO:0000313" key="3">
    <source>
        <dbReference type="Proteomes" id="UP000834458"/>
    </source>
</evidence>
<name>A0AA35GIL3_9BURK</name>
<dbReference type="RefSeq" id="WP_234686414.1">
    <property type="nucleotide sequence ID" value="NZ_CAHPSC010000011.1"/>
</dbReference>
<sequence>MIAKANDPFNTTKPRAKSVQRSTIHVEDLEVADDPPPQKRSMGPGRYDELFESMKPGQCIKCEPEHTGAIGNALRNWIKRKRKKNLAVQAASHYPACKDKLGRVWLVAVPEPASAKQPLKR</sequence>
<evidence type="ECO:0000313" key="2">
    <source>
        <dbReference type="EMBL" id="CAB5676013.1"/>
    </source>
</evidence>
<feature type="compositionally biased region" description="Polar residues" evidence="1">
    <location>
        <begin position="8"/>
        <end position="23"/>
    </location>
</feature>
<reference evidence="2" key="1">
    <citation type="submission" date="2020-05" db="EMBL/GenBank/DDBJ databases">
        <authorList>
            <person name="Delgado-Blas J."/>
        </authorList>
    </citation>
    <scope>NUCLEOTIDE SEQUENCE</scope>
    <source>
        <strain evidence="2">BB1454</strain>
    </source>
</reference>
<protein>
    <submittedName>
        <fullName evidence="2">Uncharacterized protein</fullName>
    </submittedName>
</protein>
<gene>
    <name evidence="2" type="ORF">GHA_01127</name>
</gene>
<feature type="region of interest" description="Disordered" evidence="1">
    <location>
        <begin position="1"/>
        <end position="45"/>
    </location>
</feature>
<dbReference type="Proteomes" id="UP000834458">
    <property type="component" value="Unassembled WGS sequence"/>
</dbReference>
<organism evidence="2 3">
    <name type="scientific">Comamonas aquatica</name>
    <dbReference type="NCBI Taxonomy" id="225991"/>
    <lineage>
        <taxon>Bacteria</taxon>
        <taxon>Pseudomonadati</taxon>
        <taxon>Pseudomonadota</taxon>
        <taxon>Betaproteobacteria</taxon>
        <taxon>Burkholderiales</taxon>
        <taxon>Comamonadaceae</taxon>
        <taxon>Comamonas</taxon>
    </lineage>
</organism>
<comment type="caution">
    <text evidence="2">The sequence shown here is derived from an EMBL/GenBank/DDBJ whole genome shotgun (WGS) entry which is preliminary data.</text>
</comment>
<dbReference type="AlphaFoldDB" id="A0AA35GIL3"/>